<accession>A0A918EHH4</accession>
<dbReference type="RefSeq" id="WP_189226456.1">
    <property type="nucleotide sequence ID" value="NZ_BMRG01000016.1"/>
</dbReference>
<dbReference type="InterPro" id="IPR047702">
    <property type="entry name" value="VgrG-rel"/>
</dbReference>
<proteinExistence type="predicted"/>
<dbReference type="Gene3D" id="2.30.110.50">
    <property type="match status" value="1"/>
</dbReference>
<keyword evidence="3" id="KW-1185">Reference proteome</keyword>
<reference evidence="2" key="1">
    <citation type="journal article" date="2014" name="Int. J. Syst. Evol. Microbiol.">
        <title>Complete genome sequence of Corynebacterium casei LMG S-19264T (=DSM 44701T), isolated from a smear-ripened cheese.</title>
        <authorList>
            <consortium name="US DOE Joint Genome Institute (JGI-PGF)"/>
            <person name="Walter F."/>
            <person name="Albersmeier A."/>
            <person name="Kalinowski J."/>
            <person name="Ruckert C."/>
        </authorList>
    </citation>
    <scope>NUCLEOTIDE SEQUENCE</scope>
    <source>
        <strain evidence="2">JCM 3313</strain>
    </source>
</reference>
<feature type="domain" description="Gp5/Type VI secretion system Vgr protein OB-fold" evidence="1">
    <location>
        <begin position="387"/>
        <end position="460"/>
    </location>
</feature>
<gene>
    <name evidence="2" type="ORF">GCM10010185_57530</name>
</gene>
<evidence type="ECO:0000313" key="2">
    <source>
        <dbReference type="EMBL" id="GGP76322.1"/>
    </source>
</evidence>
<dbReference type="Proteomes" id="UP000639606">
    <property type="component" value="Unassembled WGS sequence"/>
</dbReference>
<dbReference type="Gene3D" id="2.40.50.230">
    <property type="entry name" value="Gp5 N-terminal domain"/>
    <property type="match status" value="1"/>
</dbReference>
<dbReference type="Pfam" id="PF04717">
    <property type="entry name" value="Phage_base_V"/>
    <property type="match status" value="1"/>
</dbReference>
<dbReference type="Pfam" id="PF05954">
    <property type="entry name" value="Phage_GPD"/>
    <property type="match status" value="1"/>
</dbReference>
<sequence>MSAARAAGRSFAAAPVVMAPNEVPAPWDRELVSCVVDESVGVPDTAVLTYNDADRELLSSTGITIGTVLKVYASTVRTGARELLFSGEVTAVEMEVDSSGTFTVVRATSRAHRLFRGQRVEAFTNMSASAVVRKVARNAGLSVGRVETSRITYKHLSQPGVSDWDFLQMLAQEHGALVRVDDKGRLEFTKLKPAATAPSPSTSSDQDPRVLEYGKNLFVLRAALGSAEQANGVEVRGWDVAKKKPFVAKQSTTASKTVKPGLSALTASKSFRTKARALVVDTPYATQAEVLAAARSLEASVGAGFGELEAVVEGNPVLRAGVPVALAGVGAAFSGRYTATAVTHVLEPDAGYRTTVVVSASHDRSLAGLVAGAGVPARGTRMPGLATGIVTDIKEAGGQRGWVKLKFPWLDDKYVTDWVRTVQLGGVGGGGVFSPDVNDEVLVGFEQGSLDRPYVLGGLYNGVDEPSPHDQPLVDRRSGKVNRRSLVSREGNRLELLDGTRTSGVRLVSGDKRLEVNIDEKRGRLELTVRGPGGRRVLSSLLMNSTGITLDAKNGLVQIKGRLIRLN</sequence>
<organism evidence="2 3">
    <name type="scientific">Saccharothrix coeruleofusca</name>
    <dbReference type="NCBI Taxonomy" id="33919"/>
    <lineage>
        <taxon>Bacteria</taxon>
        <taxon>Bacillati</taxon>
        <taxon>Actinomycetota</taxon>
        <taxon>Actinomycetes</taxon>
        <taxon>Pseudonocardiales</taxon>
        <taxon>Pseudonocardiaceae</taxon>
        <taxon>Saccharothrix</taxon>
    </lineage>
</organism>
<protein>
    <submittedName>
        <fullName evidence="2">Type IV secretion protein Rhs</fullName>
    </submittedName>
</protein>
<comment type="caution">
    <text evidence="2">The sequence shown here is derived from an EMBL/GenBank/DDBJ whole genome shotgun (WGS) entry which is preliminary data.</text>
</comment>
<reference evidence="2" key="2">
    <citation type="submission" date="2020-09" db="EMBL/GenBank/DDBJ databases">
        <authorList>
            <person name="Sun Q."/>
            <person name="Ohkuma M."/>
        </authorList>
    </citation>
    <scope>NUCLEOTIDE SEQUENCE</scope>
    <source>
        <strain evidence="2">JCM 3313</strain>
    </source>
</reference>
<evidence type="ECO:0000259" key="1">
    <source>
        <dbReference type="Pfam" id="PF04717"/>
    </source>
</evidence>
<dbReference type="EMBL" id="BMRG01000016">
    <property type="protein sequence ID" value="GGP76322.1"/>
    <property type="molecule type" value="Genomic_DNA"/>
</dbReference>
<dbReference type="SUPFAM" id="SSF69255">
    <property type="entry name" value="gp5 N-terminal domain-like"/>
    <property type="match status" value="1"/>
</dbReference>
<dbReference type="Gene3D" id="3.55.50.10">
    <property type="entry name" value="Baseplate protein-like domains"/>
    <property type="match status" value="1"/>
</dbReference>
<dbReference type="SUPFAM" id="SSF69279">
    <property type="entry name" value="Phage tail proteins"/>
    <property type="match status" value="1"/>
</dbReference>
<dbReference type="NCBIfam" id="NF033848">
    <property type="entry name" value="VgrG_rel"/>
    <property type="match status" value="1"/>
</dbReference>
<evidence type="ECO:0000313" key="3">
    <source>
        <dbReference type="Proteomes" id="UP000639606"/>
    </source>
</evidence>
<dbReference type="InterPro" id="IPR006531">
    <property type="entry name" value="Gp5/Vgr_OB"/>
</dbReference>
<dbReference type="Gene3D" id="4.10.220.110">
    <property type="match status" value="1"/>
</dbReference>
<name>A0A918EHH4_9PSEU</name>
<dbReference type="InterPro" id="IPR037026">
    <property type="entry name" value="Vgr_OB-fold_dom_sf"/>
</dbReference>
<dbReference type="AlphaFoldDB" id="A0A918EHH4"/>